<dbReference type="GO" id="GO:0051082">
    <property type="term" value="F:unfolded protein binding"/>
    <property type="evidence" value="ECO:0007669"/>
    <property type="project" value="TreeGrafter"/>
</dbReference>
<evidence type="ECO:0000313" key="4">
    <source>
        <dbReference type="EMBL" id="VVC25009.1"/>
    </source>
</evidence>
<dbReference type="AlphaFoldDB" id="A0A5E4M2N7"/>
<protein>
    <submittedName>
        <fullName evidence="4">Alpha crystallin/Heat shock protein,HSP20-like chaperone,Alpha crystallin/Hsp20 domain</fullName>
    </submittedName>
</protein>
<accession>A0A5E4M2N7</accession>
<dbReference type="PANTHER" id="PTHR45640:SF26">
    <property type="entry name" value="RE23625P"/>
    <property type="match status" value="1"/>
</dbReference>
<dbReference type="InterPro" id="IPR001436">
    <property type="entry name" value="Alpha-crystallin/sHSP_animal"/>
</dbReference>
<reference evidence="4 5" key="1">
    <citation type="submission" date="2019-08" db="EMBL/GenBank/DDBJ databases">
        <authorList>
            <person name="Alioto T."/>
            <person name="Alioto T."/>
            <person name="Gomez Garrido J."/>
        </authorList>
    </citation>
    <scope>NUCLEOTIDE SEQUENCE [LARGE SCALE GENOMIC DNA]</scope>
</reference>
<dbReference type="PRINTS" id="PR00299">
    <property type="entry name" value="ACRYSTALLIN"/>
</dbReference>
<dbReference type="PANTHER" id="PTHR45640">
    <property type="entry name" value="HEAT SHOCK PROTEIN HSP-12.2-RELATED"/>
    <property type="match status" value="1"/>
</dbReference>
<evidence type="ECO:0000313" key="5">
    <source>
        <dbReference type="Proteomes" id="UP000325440"/>
    </source>
</evidence>
<dbReference type="GO" id="GO:0042026">
    <property type="term" value="P:protein refolding"/>
    <property type="evidence" value="ECO:0007669"/>
    <property type="project" value="TreeGrafter"/>
</dbReference>
<dbReference type="GO" id="GO:0005634">
    <property type="term" value="C:nucleus"/>
    <property type="evidence" value="ECO:0007669"/>
    <property type="project" value="TreeGrafter"/>
</dbReference>
<dbReference type="InterPro" id="IPR002068">
    <property type="entry name" value="A-crystallin/Hsp20_dom"/>
</dbReference>
<feature type="domain" description="SHSP" evidence="3">
    <location>
        <begin position="115"/>
        <end position="224"/>
    </location>
</feature>
<dbReference type="Proteomes" id="UP000325440">
    <property type="component" value="Unassembled WGS sequence"/>
</dbReference>
<dbReference type="Pfam" id="PF00011">
    <property type="entry name" value="HSP20"/>
    <property type="match status" value="1"/>
</dbReference>
<dbReference type="SUPFAM" id="SSF49764">
    <property type="entry name" value="HSP20-like chaperones"/>
    <property type="match status" value="1"/>
</dbReference>
<evidence type="ECO:0000256" key="1">
    <source>
        <dbReference type="PROSITE-ProRule" id="PRU00285"/>
    </source>
</evidence>
<sequence length="248" mass="28244">MTVQKYQYIQRTDRYIVAIPRIQILEYSDFGATLENILLAMCTPTTVPTRRQSIFAKSKLFDKAIENLCCHPIRIDSEKDVSLLPFLLEDLSHPTVYDQDFGLELLDDILVPTEYSSHFGRNPFGLRGYQRPMRLVAAPKSGLSRIRNDKDVKVIDDYIIVDGKHEERSDEHGFISRQFTRRYKIPDTVDPKSITSSLSSDVVLSIGAPKKVVNNKKEISIPIIKTNEPSIKVSSSKENKAEEIVDTK</sequence>
<proteinExistence type="inferred from homology"/>
<comment type="similarity">
    <text evidence="1 2">Belongs to the small heat shock protein (HSP20) family.</text>
</comment>
<dbReference type="GO" id="GO:0009408">
    <property type="term" value="P:response to heat"/>
    <property type="evidence" value="ECO:0007669"/>
    <property type="project" value="TreeGrafter"/>
</dbReference>
<dbReference type="PROSITE" id="PS01031">
    <property type="entry name" value="SHSP"/>
    <property type="match status" value="1"/>
</dbReference>
<dbReference type="Gene3D" id="2.60.40.790">
    <property type="match status" value="1"/>
</dbReference>
<keyword evidence="4" id="KW-0346">Stress response</keyword>
<dbReference type="InterPro" id="IPR008978">
    <property type="entry name" value="HSP20-like_chaperone"/>
</dbReference>
<dbReference type="CDD" id="cd06526">
    <property type="entry name" value="metazoan_ACD"/>
    <property type="match status" value="1"/>
</dbReference>
<dbReference type="EMBL" id="CABPRJ010000008">
    <property type="protein sequence ID" value="VVC25009.1"/>
    <property type="molecule type" value="Genomic_DNA"/>
</dbReference>
<name>A0A5E4M2N7_9HEMI</name>
<evidence type="ECO:0000256" key="2">
    <source>
        <dbReference type="RuleBase" id="RU003616"/>
    </source>
</evidence>
<dbReference type="OrthoDB" id="1431247at2759"/>
<organism evidence="4 5">
    <name type="scientific">Cinara cedri</name>
    <dbReference type="NCBI Taxonomy" id="506608"/>
    <lineage>
        <taxon>Eukaryota</taxon>
        <taxon>Metazoa</taxon>
        <taxon>Ecdysozoa</taxon>
        <taxon>Arthropoda</taxon>
        <taxon>Hexapoda</taxon>
        <taxon>Insecta</taxon>
        <taxon>Pterygota</taxon>
        <taxon>Neoptera</taxon>
        <taxon>Paraneoptera</taxon>
        <taxon>Hemiptera</taxon>
        <taxon>Sternorrhyncha</taxon>
        <taxon>Aphidomorpha</taxon>
        <taxon>Aphidoidea</taxon>
        <taxon>Aphididae</taxon>
        <taxon>Lachninae</taxon>
        <taxon>Cinara</taxon>
    </lineage>
</organism>
<gene>
    <name evidence="4" type="ORF">CINCED_3A020457</name>
</gene>
<keyword evidence="5" id="KW-1185">Reference proteome</keyword>
<evidence type="ECO:0000259" key="3">
    <source>
        <dbReference type="PROSITE" id="PS01031"/>
    </source>
</evidence>
<dbReference type="GO" id="GO:0005737">
    <property type="term" value="C:cytoplasm"/>
    <property type="evidence" value="ECO:0007669"/>
    <property type="project" value="TreeGrafter"/>
</dbReference>